<dbReference type="EMBL" id="DS547099">
    <property type="protein sequence ID" value="EDR09492.1"/>
    <property type="molecule type" value="Genomic_DNA"/>
</dbReference>
<dbReference type="HOGENOM" id="CLU_915469_0_0_1"/>
<gene>
    <name evidence="2" type="ORF">LACBIDRAFT_319147</name>
</gene>
<dbReference type="InterPro" id="IPR031693">
    <property type="entry name" value="Sin3_C"/>
</dbReference>
<evidence type="ECO:0000259" key="1">
    <source>
        <dbReference type="Pfam" id="PF16879"/>
    </source>
</evidence>
<protein>
    <submittedName>
        <fullName evidence="2">Sin3 protein</fullName>
    </submittedName>
</protein>
<dbReference type="OrthoDB" id="10265969at2759"/>
<evidence type="ECO:0000313" key="2">
    <source>
        <dbReference type="EMBL" id="EDR09492.1"/>
    </source>
</evidence>
<feature type="domain" description="Sin3 C-terminal" evidence="1">
    <location>
        <begin position="21"/>
        <end position="285"/>
    </location>
</feature>
<dbReference type="STRING" id="486041.B0D7Z4"/>
<organism evidence="3">
    <name type="scientific">Laccaria bicolor (strain S238N-H82 / ATCC MYA-4686)</name>
    <name type="common">Bicoloured deceiver</name>
    <name type="synonym">Laccaria laccata var. bicolor</name>
    <dbReference type="NCBI Taxonomy" id="486041"/>
    <lineage>
        <taxon>Eukaryota</taxon>
        <taxon>Fungi</taxon>
        <taxon>Dikarya</taxon>
        <taxon>Basidiomycota</taxon>
        <taxon>Agaricomycotina</taxon>
        <taxon>Agaricomycetes</taxon>
        <taxon>Agaricomycetidae</taxon>
        <taxon>Agaricales</taxon>
        <taxon>Agaricineae</taxon>
        <taxon>Hydnangiaceae</taxon>
        <taxon>Laccaria</taxon>
    </lineage>
</organism>
<proteinExistence type="predicted"/>
<dbReference type="Pfam" id="PF16879">
    <property type="entry name" value="Sin3a_C"/>
    <property type="match status" value="1"/>
</dbReference>
<keyword evidence="3" id="KW-1185">Reference proteome</keyword>
<reference evidence="2 3" key="1">
    <citation type="journal article" date="2008" name="Nature">
        <title>The genome of Laccaria bicolor provides insights into mycorrhizal symbiosis.</title>
        <authorList>
            <person name="Martin F."/>
            <person name="Aerts A."/>
            <person name="Ahren D."/>
            <person name="Brun A."/>
            <person name="Danchin E.G.J."/>
            <person name="Duchaussoy F."/>
            <person name="Gibon J."/>
            <person name="Kohler A."/>
            <person name="Lindquist E."/>
            <person name="Pereda V."/>
            <person name="Salamov A."/>
            <person name="Shapiro H.J."/>
            <person name="Wuyts J."/>
            <person name="Blaudez D."/>
            <person name="Buee M."/>
            <person name="Brokstein P."/>
            <person name="Canbaeck B."/>
            <person name="Cohen D."/>
            <person name="Courty P.E."/>
            <person name="Coutinho P.M."/>
            <person name="Delaruelle C."/>
            <person name="Detter J.C."/>
            <person name="Deveau A."/>
            <person name="DiFazio S."/>
            <person name="Duplessis S."/>
            <person name="Fraissinet-Tachet L."/>
            <person name="Lucic E."/>
            <person name="Frey-Klett P."/>
            <person name="Fourrey C."/>
            <person name="Feussner I."/>
            <person name="Gay G."/>
            <person name="Grimwood J."/>
            <person name="Hoegger P.J."/>
            <person name="Jain P."/>
            <person name="Kilaru S."/>
            <person name="Labbe J."/>
            <person name="Lin Y.C."/>
            <person name="Legue V."/>
            <person name="Le Tacon F."/>
            <person name="Marmeisse R."/>
            <person name="Melayah D."/>
            <person name="Montanini B."/>
            <person name="Muratet M."/>
            <person name="Nehls U."/>
            <person name="Niculita-Hirzel H."/>
            <person name="Oudot-Le Secq M.P."/>
            <person name="Peter M."/>
            <person name="Quesneville H."/>
            <person name="Rajashekar B."/>
            <person name="Reich M."/>
            <person name="Rouhier N."/>
            <person name="Schmutz J."/>
            <person name="Yin T."/>
            <person name="Chalot M."/>
            <person name="Henrissat B."/>
            <person name="Kuees U."/>
            <person name="Lucas S."/>
            <person name="Van de Peer Y."/>
            <person name="Podila G.K."/>
            <person name="Polle A."/>
            <person name="Pukkila P.J."/>
            <person name="Richardson P.M."/>
            <person name="Rouze P."/>
            <person name="Sanders I.R."/>
            <person name="Stajich J.E."/>
            <person name="Tunlid A."/>
            <person name="Tuskan G."/>
            <person name="Grigoriev I.V."/>
        </authorList>
    </citation>
    <scope>NUCLEOTIDE SEQUENCE [LARGE SCALE GENOMIC DNA]</scope>
    <source>
        <strain evidence="3">S238N-H82 / ATCC MYA-4686</strain>
    </source>
</reference>
<accession>B0D7Z4</accession>
<dbReference type="InParanoid" id="B0D7Z4"/>
<evidence type="ECO:0000313" key="3">
    <source>
        <dbReference type="Proteomes" id="UP000001194"/>
    </source>
</evidence>
<name>B0D7Z4_LACBS</name>
<dbReference type="AlphaFoldDB" id="B0D7Z4"/>
<dbReference type="GeneID" id="6075250"/>
<sequence>MVEEELKGDPSARRLPRQNIFFTNTVFYTLLRLIEMLYSRLHLFKDLAAEIIAQDPRTRRLNHVGPTDRLQNGETPRAEHYYEFMLESCERLFDNELKQHAFEDQMRGMFGTKNAYQLFTIDKLVGTIVKQVQAVFLDSKSQDLLEILKRERSLNSRTTQDQINSRRNAEKVLGPDENPFRIDWLSDSKTITIQLIGKDFFSFHSIPLGRSPMPEFTYKDCLRLLALVGRSETTPGISQTRIKRPFLRRNIPAAVRDTPPDVSTQDGLEIKVCVRTYRLFYVSKQKTSCGSIGAKRRWRRTPSA</sequence>
<dbReference type="RefSeq" id="XP_001879841.1">
    <property type="nucleotide sequence ID" value="XM_001879806.1"/>
</dbReference>
<dbReference type="Proteomes" id="UP000001194">
    <property type="component" value="Unassembled WGS sequence"/>
</dbReference>
<dbReference type="KEGG" id="lbc:LACBIDRAFT_319147"/>